<keyword evidence="2 10" id="KW-0547">Nucleotide-binding</keyword>
<dbReference type="SUPFAM" id="SSF52540">
    <property type="entry name" value="P-loop containing nucleoside triphosphate hydrolases"/>
    <property type="match status" value="1"/>
</dbReference>
<dbReference type="InterPro" id="IPR013986">
    <property type="entry name" value="DExx_box_DNA_helicase_dom_sf"/>
</dbReference>
<keyword evidence="4 10" id="KW-0347">Helicase</keyword>
<dbReference type="CDD" id="cd17932">
    <property type="entry name" value="DEXQc_UvrD"/>
    <property type="match status" value="1"/>
</dbReference>
<evidence type="ECO:0000259" key="12">
    <source>
        <dbReference type="PROSITE" id="PS51198"/>
    </source>
</evidence>
<gene>
    <name evidence="14" type="ordered locus">Adeh_1808</name>
</gene>
<dbReference type="Gene3D" id="3.40.50.300">
    <property type="entry name" value="P-loop containing nucleotide triphosphate hydrolases"/>
    <property type="match status" value="2"/>
</dbReference>
<evidence type="ECO:0000256" key="5">
    <source>
        <dbReference type="ARBA" id="ARBA00022840"/>
    </source>
</evidence>
<dbReference type="EMBL" id="CP000251">
    <property type="protein sequence ID" value="ABC81580.1"/>
    <property type="molecule type" value="Genomic_DNA"/>
</dbReference>
<dbReference type="KEGG" id="ade:Adeh_1808"/>
<evidence type="ECO:0000256" key="6">
    <source>
        <dbReference type="ARBA" id="ARBA00023235"/>
    </source>
</evidence>
<dbReference type="InterPro" id="IPR000212">
    <property type="entry name" value="DNA_helicase_UvrD/REP"/>
</dbReference>
<comment type="catalytic activity">
    <reaction evidence="7">
        <text>Couples ATP hydrolysis with the unwinding of duplex DNA by translocating in the 3'-5' direction.</text>
        <dbReference type="EC" id="5.6.2.4"/>
    </reaction>
</comment>
<comment type="catalytic activity">
    <reaction evidence="9">
        <text>ATP + H2O = ADP + phosphate + H(+)</text>
        <dbReference type="Rhea" id="RHEA:13065"/>
        <dbReference type="ChEBI" id="CHEBI:15377"/>
        <dbReference type="ChEBI" id="CHEBI:15378"/>
        <dbReference type="ChEBI" id="CHEBI:30616"/>
        <dbReference type="ChEBI" id="CHEBI:43474"/>
        <dbReference type="ChEBI" id="CHEBI:456216"/>
        <dbReference type="EC" id="5.6.2.4"/>
    </reaction>
</comment>
<dbReference type="HOGENOM" id="CLU_004585_5_10_7"/>
<dbReference type="GO" id="GO:0043138">
    <property type="term" value="F:3'-5' DNA helicase activity"/>
    <property type="evidence" value="ECO:0007669"/>
    <property type="project" value="UniProtKB-EC"/>
</dbReference>
<dbReference type="GO" id="GO:0003677">
    <property type="term" value="F:DNA binding"/>
    <property type="evidence" value="ECO:0007669"/>
    <property type="project" value="InterPro"/>
</dbReference>
<feature type="domain" description="UvrD-like helicase C-terminal" evidence="13">
    <location>
        <begin position="306"/>
        <end position="579"/>
    </location>
</feature>
<dbReference type="GO" id="GO:0000725">
    <property type="term" value="P:recombinational repair"/>
    <property type="evidence" value="ECO:0007669"/>
    <property type="project" value="TreeGrafter"/>
</dbReference>
<dbReference type="OrthoDB" id="9810135at2"/>
<dbReference type="GO" id="GO:0005524">
    <property type="term" value="F:ATP binding"/>
    <property type="evidence" value="ECO:0007669"/>
    <property type="project" value="UniProtKB-UniRule"/>
</dbReference>
<evidence type="ECO:0000259" key="13">
    <source>
        <dbReference type="PROSITE" id="PS51217"/>
    </source>
</evidence>
<dbReference type="GO" id="GO:0016887">
    <property type="term" value="F:ATP hydrolysis activity"/>
    <property type="evidence" value="ECO:0007669"/>
    <property type="project" value="RHEA"/>
</dbReference>
<evidence type="ECO:0000256" key="8">
    <source>
        <dbReference type="ARBA" id="ARBA00034808"/>
    </source>
</evidence>
<sequence>MSRHYQLKAASPPARALNYQGLLNDQQIAVVEAGDGPILVIAGAGSGKTRTLTWRVARLVADGVAPEGILLLTFTNKAAREMLRRVEEVCRVDTRRISGGTFHHVAHEVLREHAAELGYQRGYSILDREDSRDVMTAAIAECGLAVGARRFPKADVLIDLVSMAVNTQTPLADVLADRRPQFVALTDDVLRVARRYAERKHALNAMDFDDLLLNWKILLAEREHVRRALAGRYRHVLVDEYQDTNRLQGDVVDLIAAEHRNLCVVGDDAQSIYSFRGAHFANILEFEKRYPDARRFDLTVNYRSTPQILSLANASIAANVRQFEKELSSVRRDGTLPAVVPCRDVQQQAAFVAQRVLELRDEGIPLPEIAVLYRAHHHSMEIQFELARRGIPFVVRSGVRFFEAAHVKDVLAHLRFARNPGDELALKRCLKITPGVGTATADAVWSAFSLRRSRGRGAVDELLAPDVASHVPAKGRAGYTRLAQLLRALSRPPTSDLPGEAIEKVLDGGYEEYLRAEFLNADQRVEDVQQLAQYARGYEDTEAFLSEIALLTEISAETVSEGGEPDEKMILSSVHQAKGLEWRAVFVVWLADGRFPSAQALKDTDGEEEERRLFYVASTRAKDELYLTYPVVAAPRDRERVVMKASRFLEELPAEPELFERWQLDDPGLPAALGAAPPATGLPPRDPSVVPALFGEPSPRRGPVPADAAAEPGGGDPDGGDDVPF</sequence>
<comment type="similarity">
    <text evidence="1">Belongs to the helicase family. UvrD subfamily.</text>
</comment>
<keyword evidence="6" id="KW-0413">Isomerase</keyword>
<feature type="domain" description="UvrD-like helicase ATP-binding" evidence="12">
    <location>
        <begin position="21"/>
        <end position="305"/>
    </location>
</feature>
<dbReference type="STRING" id="290397.Adeh_1808"/>
<dbReference type="Gene3D" id="1.10.486.10">
    <property type="entry name" value="PCRA, domain 4"/>
    <property type="match status" value="1"/>
</dbReference>
<dbReference type="EC" id="5.6.2.4" evidence="8"/>
<dbReference type="PANTHER" id="PTHR11070:SF3">
    <property type="entry name" value="DNA 3'-5' HELICASE"/>
    <property type="match status" value="1"/>
</dbReference>
<dbReference type="GO" id="GO:0005829">
    <property type="term" value="C:cytosol"/>
    <property type="evidence" value="ECO:0007669"/>
    <property type="project" value="TreeGrafter"/>
</dbReference>
<evidence type="ECO:0000256" key="10">
    <source>
        <dbReference type="PROSITE-ProRule" id="PRU00560"/>
    </source>
</evidence>
<dbReference type="PROSITE" id="PS51198">
    <property type="entry name" value="UVRD_HELICASE_ATP_BIND"/>
    <property type="match status" value="1"/>
</dbReference>
<dbReference type="InterPro" id="IPR014017">
    <property type="entry name" value="DNA_helicase_UvrD-like_C"/>
</dbReference>
<feature type="compositionally biased region" description="Low complexity" evidence="11">
    <location>
        <begin position="670"/>
        <end position="679"/>
    </location>
</feature>
<dbReference type="RefSeq" id="WP_011420863.1">
    <property type="nucleotide sequence ID" value="NC_007760.1"/>
</dbReference>
<dbReference type="PROSITE" id="PS51217">
    <property type="entry name" value="UVRD_HELICASE_CTER"/>
    <property type="match status" value="1"/>
</dbReference>
<keyword evidence="5 10" id="KW-0067">ATP-binding</keyword>
<evidence type="ECO:0000256" key="1">
    <source>
        <dbReference type="ARBA" id="ARBA00009922"/>
    </source>
</evidence>
<evidence type="ECO:0000256" key="9">
    <source>
        <dbReference type="ARBA" id="ARBA00048988"/>
    </source>
</evidence>
<protein>
    <recommendedName>
        <fullName evidence="8">DNA 3'-5' helicase</fullName>
        <ecNumber evidence="8">5.6.2.4</ecNumber>
    </recommendedName>
</protein>
<keyword evidence="3 10" id="KW-0378">Hydrolase</keyword>
<evidence type="ECO:0000313" key="14">
    <source>
        <dbReference type="EMBL" id="ABC81580.1"/>
    </source>
</evidence>
<dbReference type="AlphaFoldDB" id="Q2IIV1"/>
<proteinExistence type="inferred from homology"/>
<dbReference type="eggNOG" id="COG0210">
    <property type="taxonomic scope" value="Bacteria"/>
</dbReference>
<dbReference type="PANTHER" id="PTHR11070">
    <property type="entry name" value="UVRD / RECB / PCRA DNA HELICASE FAMILY MEMBER"/>
    <property type="match status" value="1"/>
</dbReference>
<name>Q2IIV1_ANADE</name>
<dbReference type="Pfam" id="PF00580">
    <property type="entry name" value="UvrD-helicase"/>
    <property type="match status" value="1"/>
</dbReference>
<evidence type="ECO:0000256" key="11">
    <source>
        <dbReference type="SAM" id="MobiDB-lite"/>
    </source>
</evidence>
<dbReference type="InterPro" id="IPR027417">
    <property type="entry name" value="P-loop_NTPase"/>
</dbReference>
<dbReference type="Proteomes" id="UP000001935">
    <property type="component" value="Chromosome"/>
</dbReference>
<feature type="region of interest" description="Disordered" evidence="11">
    <location>
        <begin position="670"/>
        <end position="725"/>
    </location>
</feature>
<accession>Q2IIV1</accession>
<organism evidence="14 15">
    <name type="scientific">Anaeromyxobacter dehalogenans (strain 2CP-C)</name>
    <dbReference type="NCBI Taxonomy" id="290397"/>
    <lineage>
        <taxon>Bacteria</taxon>
        <taxon>Pseudomonadati</taxon>
        <taxon>Myxococcota</taxon>
        <taxon>Myxococcia</taxon>
        <taxon>Myxococcales</taxon>
        <taxon>Cystobacterineae</taxon>
        <taxon>Anaeromyxobacteraceae</taxon>
        <taxon>Anaeromyxobacter</taxon>
    </lineage>
</organism>
<evidence type="ECO:0000256" key="4">
    <source>
        <dbReference type="ARBA" id="ARBA00022806"/>
    </source>
</evidence>
<dbReference type="Gene3D" id="1.10.10.160">
    <property type="match status" value="1"/>
</dbReference>
<feature type="binding site" evidence="10">
    <location>
        <begin position="42"/>
        <end position="49"/>
    </location>
    <ligand>
        <name>ATP</name>
        <dbReference type="ChEBI" id="CHEBI:30616"/>
    </ligand>
</feature>
<evidence type="ECO:0000313" key="15">
    <source>
        <dbReference type="Proteomes" id="UP000001935"/>
    </source>
</evidence>
<evidence type="ECO:0000256" key="2">
    <source>
        <dbReference type="ARBA" id="ARBA00022741"/>
    </source>
</evidence>
<evidence type="ECO:0000256" key="3">
    <source>
        <dbReference type="ARBA" id="ARBA00022801"/>
    </source>
</evidence>
<dbReference type="InterPro" id="IPR014016">
    <property type="entry name" value="UvrD-like_ATP-bd"/>
</dbReference>
<reference evidence="14 15" key="1">
    <citation type="submission" date="2006-01" db="EMBL/GenBank/DDBJ databases">
        <title>Complete sequence of Anaeromyxobacter dehalogenans 2CP-C.</title>
        <authorList>
            <consortium name="US DOE Joint Genome Institute"/>
            <person name="Copeland A."/>
            <person name="Lucas S."/>
            <person name="Lapidus A."/>
            <person name="Barry K."/>
            <person name="Detter J.C."/>
            <person name="Glavina T."/>
            <person name="Hammon N."/>
            <person name="Israni S."/>
            <person name="Pitluck S."/>
            <person name="Brettin T."/>
            <person name="Bruce D."/>
            <person name="Han C."/>
            <person name="Tapia R."/>
            <person name="Gilna P."/>
            <person name="Kiss H."/>
            <person name="Schmutz J."/>
            <person name="Larimer F."/>
            <person name="Land M."/>
            <person name="Kyrpides N."/>
            <person name="Anderson I."/>
            <person name="Sanford R.A."/>
            <person name="Ritalahti K.M."/>
            <person name="Thomas H.S."/>
            <person name="Kirby J.R."/>
            <person name="Zhulin I.B."/>
            <person name="Loeffler F.E."/>
            <person name="Richardson P."/>
        </authorList>
    </citation>
    <scope>NUCLEOTIDE SEQUENCE [LARGE SCALE GENOMIC DNA]</scope>
    <source>
        <strain evidence="14 15">2CP-C</strain>
    </source>
</reference>
<dbReference type="Pfam" id="PF13361">
    <property type="entry name" value="UvrD_C"/>
    <property type="match status" value="2"/>
</dbReference>
<evidence type="ECO:0000256" key="7">
    <source>
        <dbReference type="ARBA" id="ARBA00034617"/>
    </source>
</evidence>